<reference evidence="7" key="1">
    <citation type="submission" date="2014-11" db="EMBL/GenBank/DDBJ databases">
        <authorList>
            <person name="Geib S."/>
        </authorList>
    </citation>
    <scope>NUCLEOTIDE SEQUENCE</scope>
</reference>
<dbReference type="EMBL" id="GBXI01010834">
    <property type="protein sequence ID" value="JAD03458.1"/>
    <property type="molecule type" value="Transcribed_RNA"/>
</dbReference>
<evidence type="ECO:0000256" key="4">
    <source>
        <dbReference type="ARBA" id="ARBA00022729"/>
    </source>
</evidence>
<accession>A0A0A1WYH7</accession>
<dbReference type="CDD" id="cd05380">
    <property type="entry name" value="CAP_euk"/>
    <property type="match status" value="1"/>
</dbReference>
<proteinExistence type="inferred from homology"/>
<dbReference type="InterPro" id="IPR001283">
    <property type="entry name" value="CRISP-related"/>
</dbReference>
<dbReference type="InterPro" id="IPR002413">
    <property type="entry name" value="V5_allergen-like"/>
</dbReference>
<dbReference type="AlphaFoldDB" id="A0A0A1WYH7"/>
<dbReference type="Pfam" id="PF00188">
    <property type="entry name" value="CAP"/>
    <property type="match status" value="1"/>
</dbReference>
<keyword evidence="5" id="KW-0472">Membrane</keyword>
<name>A0A0A1WYH7_ZEUCU</name>
<feature type="domain" description="SCP" evidence="6">
    <location>
        <begin position="63"/>
        <end position="234"/>
    </location>
</feature>
<dbReference type="InterPro" id="IPR035940">
    <property type="entry name" value="CAP_sf"/>
</dbReference>
<organism evidence="7">
    <name type="scientific">Zeugodacus cucurbitae</name>
    <name type="common">Melon fruit fly</name>
    <name type="synonym">Bactrocera cucurbitae</name>
    <dbReference type="NCBI Taxonomy" id="28588"/>
    <lineage>
        <taxon>Eukaryota</taxon>
        <taxon>Metazoa</taxon>
        <taxon>Ecdysozoa</taxon>
        <taxon>Arthropoda</taxon>
        <taxon>Hexapoda</taxon>
        <taxon>Insecta</taxon>
        <taxon>Pterygota</taxon>
        <taxon>Neoptera</taxon>
        <taxon>Endopterygota</taxon>
        <taxon>Diptera</taxon>
        <taxon>Brachycera</taxon>
        <taxon>Muscomorpha</taxon>
        <taxon>Tephritoidea</taxon>
        <taxon>Tephritidae</taxon>
        <taxon>Zeugodacus</taxon>
        <taxon>Zeugodacus</taxon>
    </lineage>
</organism>
<keyword evidence="3" id="KW-0964">Secreted</keyword>
<comment type="subcellular location">
    <subcellularLocation>
        <location evidence="1">Secreted</location>
    </subcellularLocation>
</comment>
<feature type="transmembrane region" description="Helical" evidence="5">
    <location>
        <begin position="7"/>
        <end position="27"/>
    </location>
</feature>
<evidence type="ECO:0000313" key="7">
    <source>
        <dbReference type="EMBL" id="JAD03458.1"/>
    </source>
</evidence>
<dbReference type="PRINTS" id="PR00838">
    <property type="entry name" value="V5ALLERGEN"/>
</dbReference>
<evidence type="ECO:0000256" key="1">
    <source>
        <dbReference type="ARBA" id="ARBA00004613"/>
    </source>
</evidence>
<sequence>MFNIQYIRFYLVAILIWPYVFTNAYYYCNKQKKLCGTNKHFMCDLDSVPIKADVLGLLPLTGSMKRLYVDRHNEHRNRIAGGEQKFGLPSRGYFPKATRMREVIWDDELAYIAGIHAKRCNMEHDACHGTERFPGSGQNLYTAKNSSKPKIGANFVLGAIDTWWNEYKDVDDGNALADEFPKGTTDWVKVGHFTAIANERTAFVGCGLALCQNSTSKVYHIHVTCNYSNTNVLDTFMYKKSNYSTSNCDYYESAPSSKYAHLCTNTGKIFKDDK</sequence>
<keyword evidence="5" id="KW-1133">Transmembrane helix</keyword>
<dbReference type="SMART" id="SM00198">
    <property type="entry name" value="SCP"/>
    <property type="match status" value="1"/>
</dbReference>
<evidence type="ECO:0000256" key="2">
    <source>
        <dbReference type="ARBA" id="ARBA00009923"/>
    </source>
</evidence>
<dbReference type="PIRSF" id="PIRSF038921">
    <property type="entry name" value="P14a"/>
    <property type="match status" value="1"/>
</dbReference>
<dbReference type="InterPro" id="IPR034763">
    <property type="entry name" value="P14a_insect"/>
</dbReference>
<keyword evidence="5" id="KW-0812">Transmembrane</keyword>
<dbReference type="Gene3D" id="3.40.33.10">
    <property type="entry name" value="CAP"/>
    <property type="match status" value="1"/>
</dbReference>
<evidence type="ECO:0000256" key="5">
    <source>
        <dbReference type="SAM" id="Phobius"/>
    </source>
</evidence>
<dbReference type="InterPro" id="IPR014044">
    <property type="entry name" value="CAP_dom"/>
</dbReference>
<gene>
    <name evidence="7" type="primary">VA3_2</name>
    <name evidence="7" type="ORF">g.29251</name>
</gene>
<dbReference type="PANTHER" id="PTHR10334">
    <property type="entry name" value="CYSTEINE-RICH SECRETORY PROTEIN-RELATED"/>
    <property type="match status" value="1"/>
</dbReference>
<reference evidence="7" key="2">
    <citation type="journal article" date="2015" name="Gigascience">
        <title>Reconstructing a comprehensive transcriptome assembly of a white-pupal translocated strain of the pest fruit fly Bactrocera cucurbitae.</title>
        <authorList>
            <person name="Sim S.B."/>
            <person name="Calla B."/>
            <person name="Hall B."/>
            <person name="DeRego T."/>
            <person name="Geib S.M."/>
        </authorList>
    </citation>
    <scope>NUCLEOTIDE SEQUENCE</scope>
</reference>
<protein>
    <submittedName>
        <fullName evidence="7">Venom allergen 3</fullName>
    </submittedName>
</protein>
<evidence type="ECO:0000259" key="6">
    <source>
        <dbReference type="SMART" id="SM00198"/>
    </source>
</evidence>
<dbReference type="SUPFAM" id="SSF55797">
    <property type="entry name" value="PR-1-like"/>
    <property type="match status" value="1"/>
</dbReference>
<evidence type="ECO:0000256" key="3">
    <source>
        <dbReference type="ARBA" id="ARBA00022525"/>
    </source>
</evidence>
<dbReference type="GO" id="GO:0005576">
    <property type="term" value="C:extracellular region"/>
    <property type="evidence" value="ECO:0007669"/>
    <property type="project" value="UniProtKB-SubCell"/>
</dbReference>
<comment type="similarity">
    <text evidence="2">Belongs to the CRISP family.</text>
</comment>
<keyword evidence="4" id="KW-0732">Signal</keyword>